<gene>
    <name evidence="1" type="ORF">ACFOEN_12925</name>
</gene>
<comment type="caution">
    <text evidence="1">The sequence shown here is derived from an EMBL/GenBank/DDBJ whole genome shotgun (WGS) entry which is preliminary data.</text>
</comment>
<evidence type="ECO:0000313" key="2">
    <source>
        <dbReference type="Proteomes" id="UP001595556"/>
    </source>
</evidence>
<accession>A0ABV7H702</accession>
<evidence type="ECO:0000313" key="1">
    <source>
        <dbReference type="EMBL" id="MFC3148528.1"/>
    </source>
</evidence>
<evidence type="ECO:0008006" key="3">
    <source>
        <dbReference type="Google" id="ProtNLM"/>
    </source>
</evidence>
<dbReference type="SUPFAM" id="SSF52266">
    <property type="entry name" value="SGNH hydrolase"/>
    <property type="match status" value="1"/>
</dbReference>
<protein>
    <recommendedName>
        <fullName evidence="3">SGNH hydrolase-type esterase domain-containing protein</fullName>
    </recommendedName>
</protein>
<dbReference type="RefSeq" id="WP_377304573.1">
    <property type="nucleotide sequence ID" value="NZ_CP180191.1"/>
</dbReference>
<proteinExistence type="predicted"/>
<dbReference type="Gene3D" id="3.40.50.1110">
    <property type="entry name" value="SGNH hydrolase"/>
    <property type="match status" value="1"/>
</dbReference>
<keyword evidence="2" id="KW-1185">Reference proteome</keyword>
<organism evidence="1 2">
    <name type="scientific">Piscinibacterium candidicorallinum</name>
    <dbReference type="NCBI Taxonomy" id="1793872"/>
    <lineage>
        <taxon>Bacteria</taxon>
        <taxon>Pseudomonadati</taxon>
        <taxon>Pseudomonadota</taxon>
        <taxon>Betaproteobacteria</taxon>
        <taxon>Burkholderiales</taxon>
        <taxon>Piscinibacterium</taxon>
    </lineage>
</organism>
<name>A0ABV7H702_9BURK</name>
<dbReference type="EMBL" id="JBHRTI010000007">
    <property type="protein sequence ID" value="MFC3148528.1"/>
    <property type="molecule type" value="Genomic_DNA"/>
</dbReference>
<sequence>MPLVILSPREVDDFDFNAVQWRFLAEGDSWFSIGHNPPWATSNVLMAMQGQFAKRHVAVNCATPGDTLAHMHQMWSDFNFTSLLDSPQHRMWWHGLLFSAGGNDLIDACQSSATEPDASRRIFRTQPEWGSPTDGADRYLSEDGWARFAAYFQANFAHLLERRANAENPDMAIFMHTYALPTVRNAPAGSMLGKTLGPWLYKAVKMYGIPEMDWPAVAARLFEKLSGLIKSCHDPARAVYVYDSQALAGITPAAPGTTEKSGDWLNEIHLTKGGYDKVAAGFAGFVQATLS</sequence>
<dbReference type="Proteomes" id="UP001595556">
    <property type="component" value="Unassembled WGS sequence"/>
</dbReference>
<reference evidence="2" key="1">
    <citation type="journal article" date="2019" name="Int. J. Syst. Evol. Microbiol.">
        <title>The Global Catalogue of Microorganisms (GCM) 10K type strain sequencing project: providing services to taxonomists for standard genome sequencing and annotation.</title>
        <authorList>
            <consortium name="The Broad Institute Genomics Platform"/>
            <consortium name="The Broad Institute Genome Sequencing Center for Infectious Disease"/>
            <person name="Wu L."/>
            <person name="Ma J."/>
        </authorList>
    </citation>
    <scope>NUCLEOTIDE SEQUENCE [LARGE SCALE GENOMIC DNA]</scope>
    <source>
        <strain evidence="2">KCTC 52168</strain>
    </source>
</reference>
<dbReference type="InterPro" id="IPR036514">
    <property type="entry name" value="SGNH_hydro_sf"/>
</dbReference>